<name>A0A087T5D7_STEMI</name>
<protein>
    <submittedName>
        <fullName evidence="4">ATP-binding cassette sub-family A member 12</fullName>
    </submittedName>
</protein>
<dbReference type="OMA" id="AYMSIET"/>
<dbReference type="OrthoDB" id="10255969at2759"/>
<keyword evidence="2" id="KW-0677">Repeat</keyword>
<gene>
    <name evidence="4" type="ORF">X975_11681</name>
</gene>
<evidence type="ECO:0000313" key="5">
    <source>
        <dbReference type="Proteomes" id="UP000054359"/>
    </source>
</evidence>
<dbReference type="GO" id="GO:0140359">
    <property type="term" value="F:ABC-type transporter activity"/>
    <property type="evidence" value="ECO:0007669"/>
    <property type="project" value="InterPro"/>
</dbReference>
<sequence length="110" mass="12872">MSAFFTRATTAALMSVLLYVLSFFPFLLFVTWELDFLYWQKLLSCALVSTSFCFGCLYLNRYEDQGQGVQWSNLWHSPVAEDRMNFGTTLMAMVLCSMGYFLISWYFTRI</sequence>
<feature type="transmembrane region" description="Helical" evidence="3">
    <location>
        <begin position="86"/>
        <end position="107"/>
    </location>
</feature>
<keyword evidence="5" id="KW-1185">Reference proteome</keyword>
<reference evidence="4 5" key="1">
    <citation type="submission" date="2013-11" db="EMBL/GenBank/DDBJ databases">
        <title>Genome sequencing of Stegodyphus mimosarum.</title>
        <authorList>
            <person name="Bechsgaard J."/>
        </authorList>
    </citation>
    <scope>NUCLEOTIDE SEQUENCE [LARGE SCALE GENOMIC DNA]</scope>
</reference>
<dbReference type="GO" id="GO:0005319">
    <property type="term" value="F:lipid transporter activity"/>
    <property type="evidence" value="ECO:0007669"/>
    <property type="project" value="TreeGrafter"/>
</dbReference>
<keyword evidence="3" id="KW-1133">Transmembrane helix</keyword>
<keyword evidence="4" id="KW-0547">Nucleotide-binding</keyword>
<proteinExistence type="predicted"/>
<dbReference type="InterPro" id="IPR026082">
    <property type="entry name" value="ABCA"/>
</dbReference>
<keyword evidence="3" id="KW-0812">Transmembrane</keyword>
<evidence type="ECO:0000256" key="2">
    <source>
        <dbReference type="ARBA" id="ARBA00022737"/>
    </source>
</evidence>
<keyword evidence="3" id="KW-0472">Membrane</keyword>
<dbReference type="AlphaFoldDB" id="A0A087T5D7"/>
<feature type="non-terminal residue" evidence="4">
    <location>
        <position position="110"/>
    </location>
</feature>
<keyword evidence="1" id="KW-0813">Transport</keyword>
<evidence type="ECO:0000313" key="4">
    <source>
        <dbReference type="EMBL" id="KFM60326.1"/>
    </source>
</evidence>
<feature type="transmembrane region" description="Helical" evidence="3">
    <location>
        <begin position="12"/>
        <end position="32"/>
    </location>
</feature>
<organism evidence="4 5">
    <name type="scientific">Stegodyphus mimosarum</name>
    <name type="common">African social velvet spider</name>
    <dbReference type="NCBI Taxonomy" id="407821"/>
    <lineage>
        <taxon>Eukaryota</taxon>
        <taxon>Metazoa</taxon>
        <taxon>Ecdysozoa</taxon>
        <taxon>Arthropoda</taxon>
        <taxon>Chelicerata</taxon>
        <taxon>Arachnida</taxon>
        <taxon>Araneae</taxon>
        <taxon>Araneomorphae</taxon>
        <taxon>Entelegynae</taxon>
        <taxon>Eresoidea</taxon>
        <taxon>Eresidae</taxon>
        <taxon>Stegodyphus</taxon>
    </lineage>
</organism>
<dbReference type="Proteomes" id="UP000054359">
    <property type="component" value="Unassembled WGS sequence"/>
</dbReference>
<dbReference type="PANTHER" id="PTHR19229:SF36">
    <property type="entry name" value="ATP-BINDING CASSETTE SUB-FAMILY A MEMBER 2"/>
    <property type="match status" value="1"/>
</dbReference>
<keyword evidence="4" id="KW-0067">ATP-binding</keyword>
<dbReference type="PANTHER" id="PTHR19229">
    <property type="entry name" value="ATP-BINDING CASSETTE TRANSPORTER SUBFAMILY A ABCA"/>
    <property type="match status" value="1"/>
</dbReference>
<dbReference type="STRING" id="407821.A0A087T5D7"/>
<dbReference type="GO" id="GO:0005524">
    <property type="term" value="F:ATP binding"/>
    <property type="evidence" value="ECO:0007669"/>
    <property type="project" value="UniProtKB-KW"/>
</dbReference>
<dbReference type="EMBL" id="KK113498">
    <property type="protein sequence ID" value="KFM60326.1"/>
    <property type="molecule type" value="Genomic_DNA"/>
</dbReference>
<evidence type="ECO:0000256" key="3">
    <source>
        <dbReference type="SAM" id="Phobius"/>
    </source>
</evidence>
<dbReference type="GO" id="GO:0016020">
    <property type="term" value="C:membrane"/>
    <property type="evidence" value="ECO:0007669"/>
    <property type="project" value="InterPro"/>
</dbReference>
<accession>A0A087T5D7</accession>
<evidence type="ECO:0000256" key="1">
    <source>
        <dbReference type="ARBA" id="ARBA00022448"/>
    </source>
</evidence>